<dbReference type="AlphaFoldDB" id="A0A517YWS6"/>
<evidence type="ECO:0000259" key="1">
    <source>
        <dbReference type="PROSITE" id="PS51186"/>
    </source>
</evidence>
<keyword evidence="2" id="KW-0808">Transferase</keyword>
<dbReference type="PROSITE" id="PS51186">
    <property type="entry name" value="GNAT"/>
    <property type="match status" value="1"/>
</dbReference>
<accession>A0A517YWS6</accession>
<dbReference type="OrthoDB" id="9797178at2"/>
<dbReference type="GO" id="GO:0016747">
    <property type="term" value="F:acyltransferase activity, transferring groups other than amino-acyl groups"/>
    <property type="evidence" value="ECO:0007669"/>
    <property type="project" value="InterPro"/>
</dbReference>
<organism evidence="2 3">
    <name type="scientific">Poriferisphaera corsica</name>
    <dbReference type="NCBI Taxonomy" id="2528020"/>
    <lineage>
        <taxon>Bacteria</taxon>
        <taxon>Pseudomonadati</taxon>
        <taxon>Planctomycetota</taxon>
        <taxon>Phycisphaerae</taxon>
        <taxon>Phycisphaerales</taxon>
        <taxon>Phycisphaeraceae</taxon>
        <taxon>Poriferisphaera</taxon>
    </lineage>
</organism>
<keyword evidence="3" id="KW-1185">Reference proteome</keyword>
<dbReference type="SUPFAM" id="SSF55729">
    <property type="entry name" value="Acyl-CoA N-acyltransferases (Nat)"/>
    <property type="match status" value="1"/>
</dbReference>
<dbReference type="Proteomes" id="UP000317369">
    <property type="component" value="Chromosome"/>
</dbReference>
<dbReference type="Pfam" id="PF13527">
    <property type="entry name" value="Acetyltransf_9"/>
    <property type="match status" value="1"/>
</dbReference>
<sequence length="168" mass="18296">MQIRLETTKDEAEIFMLNQAAFSSTSESLLINRLRQKHKLSISLVVEVGGRVVGHIAFSPVTIIRGKQTLAHGIGLAPVAVLPDLQKQGIGSALIYEGIRICTEKKAGFIVVLGDPNYYNRFGFMPASKYRLSDTFGGGDAFQILTLDPATLPDLGGTVHYVSEFDDL</sequence>
<gene>
    <name evidence="2" type="ORF">KS4_27280</name>
</gene>
<name>A0A517YWS6_9BACT</name>
<evidence type="ECO:0000313" key="2">
    <source>
        <dbReference type="EMBL" id="QDU34657.1"/>
    </source>
</evidence>
<dbReference type="InterPro" id="IPR016181">
    <property type="entry name" value="Acyl_CoA_acyltransferase"/>
</dbReference>
<dbReference type="InterPro" id="IPR000182">
    <property type="entry name" value="GNAT_dom"/>
</dbReference>
<dbReference type="EMBL" id="CP036425">
    <property type="protein sequence ID" value="QDU34657.1"/>
    <property type="molecule type" value="Genomic_DNA"/>
</dbReference>
<dbReference type="RefSeq" id="WP_145078821.1">
    <property type="nucleotide sequence ID" value="NZ_CP036425.1"/>
</dbReference>
<dbReference type="Gene3D" id="3.40.630.30">
    <property type="match status" value="1"/>
</dbReference>
<proteinExistence type="predicted"/>
<reference evidence="2 3" key="1">
    <citation type="submission" date="2019-02" db="EMBL/GenBank/DDBJ databases">
        <title>Deep-cultivation of Planctomycetes and their phenomic and genomic characterization uncovers novel biology.</title>
        <authorList>
            <person name="Wiegand S."/>
            <person name="Jogler M."/>
            <person name="Boedeker C."/>
            <person name="Pinto D."/>
            <person name="Vollmers J."/>
            <person name="Rivas-Marin E."/>
            <person name="Kohn T."/>
            <person name="Peeters S.H."/>
            <person name="Heuer A."/>
            <person name="Rast P."/>
            <person name="Oberbeckmann S."/>
            <person name="Bunk B."/>
            <person name="Jeske O."/>
            <person name="Meyerdierks A."/>
            <person name="Storesund J.E."/>
            <person name="Kallscheuer N."/>
            <person name="Luecker S."/>
            <person name="Lage O.M."/>
            <person name="Pohl T."/>
            <person name="Merkel B.J."/>
            <person name="Hornburger P."/>
            <person name="Mueller R.-W."/>
            <person name="Bruemmer F."/>
            <person name="Labrenz M."/>
            <person name="Spormann A.M."/>
            <person name="Op den Camp H."/>
            <person name="Overmann J."/>
            <person name="Amann R."/>
            <person name="Jetten M.S.M."/>
            <person name="Mascher T."/>
            <person name="Medema M.H."/>
            <person name="Devos D.P."/>
            <person name="Kaster A.-K."/>
            <person name="Ovreas L."/>
            <person name="Rohde M."/>
            <person name="Galperin M.Y."/>
            <person name="Jogler C."/>
        </authorList>
    </citation>
    <scope>NUCLEOTIDE SEQUENCE [LARGE SCALE GENOMIC DNA]</scope>
    <source>
        <strain evidence="2 3">KS4</strain>
    </source>
</reference>
<dbReference type="KEGG" id="pcor:KS4_27280"/>
<protein>
    <submittedName>
        <fullName evidence="2">Acetyltransferase (GNAT) family protein</fullName>
    </submittedName>
</protein>
<feature type="domain" description="N-acetyltransferase" evidence="1">
    <location>
        <begin position="1"/>
        <end position="148"/>
    </location>
</feature>
<evidence type="ECO:0000313" key="3">
    <source>
        <dbReference type="Proteomes" id="UP000317369"/>
    </source>
</evidence>
<dbReference type="CDD" id="cd04301">
    <property type="entry name" value="NAT_SF"/>
    <property type="match status" value="1"/>
</dbReference>